<dbReference type="EMBL" id="CDHN01000003">
    <property type="protein sequence ID" value="CEJ90346.1"/>
    <property type="molecule type" value="Genomic_DNA"/>
</dbReference>
<gene>
    <name evidence="2" type="ORF">VHEMI06137</name>
</gene>
<evidence type="ECO:0000313" key="2">
    <source>
        <dbReference type="EMBL" id="CEJ90346.1"/>
    </source>
</evidence>
<keyword evidence="1" id="KW-0732">Signal</keyword>
<dbReference type="Proteomes" id="UP000039046">
    <property type="component" value="Unassembled WGS sequence"/>
</dbReference>
<name>A0A0A1SZT3_9HYPO</name>
<dbReference type="HOGENOM" id="CLU_1050481_0_0_1"/>
<reference evidence="2 3" key="1">
    <citation type="journal article" date="2015" name="Genome Announc.">
        <title>Draft Genome Sequence and Gene Annotation of the Entomopathogenic Fungus Verticillium hemipterigenum.</title>
        <authorList>
            <person name="Horn F."/>
            <person name="Habel A."/>
            <person name="Scharf D.H."/>
            <person name="Dworschak J."/>
            <person name="Brakhage A.A."/>
            <person name="Guthke R."/>
            <person name="Hertweck C."/>
            <person name="Linde J."/>
        </authorList>
    </citation>
    <scope>NUCLEOTIDE SEQUENCE [LARGE SCALE GENOMIC DNA]</scope>
</reference>
<evidence type="ECO:0000313" key="3">
    <source>
        <dbReference type="Proteomes" id="UP000039046"/>
    </source>
</evidence>
<keyword evidence="3" id="KW-1185">Reference proteome</keyword>
<feature type="signal peptide" evidence="1">
    <location>
        <begin position="1"/>
        <end position="21"/>
    </location>
</feature>
<evidence type="ECO:0000256" key="1">
    <source>
        <dbReference type="SAM" id="SignalP"/>
    </source>
</evidence>
<organism evidence="2 3">
    <name type="scientific">[Torrubiella] hemipterigena</name>
    <dbReference type="NCBI Taxonomy" id="1531966"/>
    <lineage>
        <taxon>Eukaryota</taxon>
        <taxon>Fungi</taxon>
        <taxon>Dikarya</taxon>
        <taxon>Ascomycota</taxon>
        <taxon>Pezizomycotina</taxon>
        <taxon>Sordariomycetes</taxon>
        <taxon>Hypocreomycetidae</taxon>
        <taxon>Hypocreales</taxon>
        <taxon>Clavicipitaceae</taxon>
        <taxon>Clavicipitaceae incertae sedis</taxon>
        <taxon>'Torrubiella' clade</taxon>
    </lineage>
</organism>
<proteinExistence type="predicted"/>
<feature type="chain" id="PRO_5001989725" evidence="1">
    <location>
        <begin position="22"/>
        <end position="242"/>
    </location>
</feature>
<accession>A0A0A1SZT3</accession>
<dbReference type="AlphaFoldDB" id="A0A0A1SZT3"/>
<sequence length="242" mass="27150">MHYLSTIAFAWITSALPSASAATVPLPNEPVLSFSKAFQLVAHVTNKSLDLTPSVERWFVYPSYFENHHVRRWTARLNPHTYIDKTDPYFAVGSQEEYALGMSNISTQMQIGTRHFDLLFAIDDPYDSNKRGVEYLTPGCLCEQQIALSGLLDPTSHAVPKDQFLACVGYSTNMVRHIGLYNLDTSTNATIPTDCVPVRIYPECLPSDEVRDEYKAKVDEAPVVRCYQPGADYSVFDDLPTL</sequence>
<protein>
    <submittedName>
        <fullName evidence="2">Uncharacterized protein</fullName>
    </submittedName>
</protein>